<comment type="caution">
    <text evidence="3">The sequence shown here is derived from an EMBL/GenBank/DDBJ whole genome shotgun (WGS) entry which is preliminary data.</text>
</comment>
<evidence type="ECO:0000256" key="1">
    <source>
        <dbReference type="SAM" id="MobiDB-lite"/>
    </source>
</evidence>
<feature type="region of interest" description="Disordered" evidence="1">
    <location>
        <begin position="282"/>
        <end position="316"/>
    </location>
</feature>
<name>A0A919KMI6_9ACTN</name>
<proteinExistence type="predicted"/>
<dbReference type="EMBL" id="BNBO01000006">
    <property type="protein sequence ID" value="GHH65306.1"/>
    <property type="molecule type" value="Genomic_DNA"/>
</dbReference>
<keyword evidence="4" id="KW-1185">Reference proteome</keyword>
<dbReference type="Pfam" id="PF00561">
    <property type="entry name" value="Abhydrolase_1"/>
    <property type="match status" value="1"/>
</dbReference>
<feature type="compositionally biased region" description="Gly residues" evidence="1">
    <location>
        <begin position="288"/>
        <end position="305"/>
    </location>
</feature>
<dbReference type="Gene3D" id="3.40.50.1820">
    <property type="entry name" value="alpha/beta hydrolase"/>
    <property type="match status" value="1"/>
</dbReference>
<sequence length="316" mass="32756">MAERMVERDGVELCTEPFGDPAAPPVLLVMGTGASMLWWEDGFCRMLADGGRFVIRYDHRDTGRSVTHPPGRPGYTAADLVRDAVRVLDAYEIPAAHVVGVSAGGALAQLLALGQAGRVRSLVLISTSPAVPGDLELPPPTAEFVRFVSTPPGDRPEADPVIDHQVAYARVLAGGRRPFDETAARSLIGRDIARAHDFAAARNHDSLPDGGLPRAPLSSITVPTLVIHGTADPMFPLRHGEVLAERIPGAELLALPDAGHGVERADWATIVAAVLGHTATGTAAAGTSSGGTSSGDTGPGGGRSGGRSVEHPGRPS</sequence>
<dbReference type="InterPro" id="IPR029058">
    <property type="entry name" value="AB_hydrolase_fold"/>
</dbReference>
<dbReference type="RefSeq" id="WP_190210226.1">
    <property type="nucleotide sequence ID" value="NZ_BNBO01000006.1"/>
</dbReference>
<dbReference type="SUPFAM" id="SSF53474">
    <property type="entry name" value="alpha/beta-Hydrolases"/>
    <property type="match status" value="1"/>
</dbReference>
<dbReference type="AlphaFoldDB" id="A0A919KMI6"/>
<dbReference type="PANTHER" id="PTHR43433">
    <property type="entry name" value="HYDROLASE, ALPHA/BETA FOLD FAMILY PROTEIN"/>
    <property type="match status" value="1"/>
</dbReference>
<dbReference type="PANTHER" id="PTHR43433:SF5">
    <property type="entry name" value="AB HYDROLASE-1 DOMAIN-CONTAINING PROTEIN"/>
    <property type="match status" value="1"/>
</dbReference>
<dbReference type="PRINTS" id="PR00111">
    <property type="entry name" value="ABHYDROLASE"/>
</dbReference>
<feature type="domain" description="AB hydrolase-1" evidence="2">
    <location>
        <begin position="24"/>
        <end position="260"/>
    </location>
</feature>
<reference evidence="3" key="1">
    <citation type="journal article" date="2014" name="Int. J. Syst. Evol. Microbiol.">
        <title>Complete genome sequence of Corynebacterium casei LMG S-19264T (=DSM 44701T), isolated from a smear-ripened cheese.</title>
        <authorList>
            <consortium name="US DOE Joint Genome Institute (JGI-PGF)"/>
            <person name="Walter F."/>
            <person name="Albersmeier A."/>
            <person name="Kalinowski J."/>
            <person name="Ruckert C."/>
        </authorList>
    </citation>
    <scope>NUCLEOTIDE SEQUENCE</scope>
    <source>
        <strain evidence="3">JCM 4646</strain>
    </source>
</reference>
<evidence type="ECO:0000313" key="3">
    <source>
        <dbReference type="EMBL" id="GHH65306.1"/>
    </source>
</evidence>
<accession>A0A919KMI6</accession>
<dbReference type="GeneID" id="95352251"/>
<dbReference type="GO" id="GO:0046503">
    <property type="term" value="P:glycerolipid catabolic process"/>
    <property type="evidence" value="ECO:0007669"/>
    <property type="project" value="TreeGrafter"/>
</dbReference>
<dbReference type="InterPro" id="IPR050471">
    <property type="entry name" value="AB_hydrolase"/>
</dbReference>
<reference evidence="3" key="2">
    <citation type="submission" date="2020-09" db="EMBL/GenBank/DDBJ databases">
        <authorList>
            <person name="Sun Q."/>
            <person name="Ohkuma M."/>
        </authorList>
    </citation>
    <scope>NUCLEOTIDE SEQUENCE</scope>
    <source>
        <strain evidence="3">JCM 4646</strain>
    </source>
</reference>
<evidence type="ECO:0000313" key="4">
    <source>
        <dbReference type="Proteomes" id="UP000617734"/>
    </source>
</evidence>
<organism evidence="3 4">
    <name type="scientific">Kitasatospora indigofera</name>
    <dbReference type="NCBI Taxonomy" id="67307"/>
    <lineage>
        <taxon>Bacteria</taxon>
        <taxon>Bacillati</taxon>
        <taxon>Actinomycetota</taxon>
        <taxon>Actinomycetes</taxon>
        <taxon>Kitasatosporales</taxon>
        <taxon>Streptomycetaceae</taxon>
        <taxon>Kitasatospora</taxon>
    </lineage>
</organism>
<protein>
    <recommendedName>
        <fullName evidence="2">AB hydrolase-1 domain-containing protein</fullName>
    </recommendedName>
</protein>
<gene>
    <name evidence="3" type="ORF">GCM10018781_17620</name>
</gene>
<dbReference type="GO" id="GO:0004806">
    <property type="term" value="F:triacylglycerol lipase activity"/>
    <property type="evidence" value="ECO:0007669"/>
    <property type="project" value="TreeGrafter"/>
</dbReference>
<evidence type="ECO:0000259" key="2">
    <source>
        <dbReference type="Pfam" id="PF00561"/>
    </source>
</evidence>
<dbReference type="Proteomes" id="UP000617734">
    <property type="component" value="Unassembled WGS sequence"/>
</dbReference>
<dbReference type="InterPro" id="IPR000073">
    <property type="entry name" value="AB_hydrolase_1"/>
</dbReference>